<dbReference type="NCBIfam" id="TIGR00552">
    <property type="entry name" value="nadE"/>
    <property type="match status" value="1"/>
</dbReference>
<dbReference type="InterPro" id="IPR003010">
    <property type="entry name" value="C-N_Hydrolase"/>
</dbReference>
<dbReference type="Gene3D" id="3.60.110.10">
    <property type="entry name" value="Carbon-nitrogen hydrolase"/>
    <property type="match status" value="1"/>
</dbReference>
<dbReference type="Pfam" id="PF02540">
    <property type="entry name" value="NAD_synthase"/>
    <property type="match status" value="1"/>
</dbReference>
<feature type="active site" description="Nucleophile; for glutaminase activity" evidence="7">
    <location>
        <position position="163"/>
    </location>
</feature>
<feature type="active site" description="For glutaminase activity" evidence="7">
    <location>
        <position position="111"/>
    </location>
</feature>
<reference evidence="11 12" key="1">
    <citation type="submission" date="2022-11" db="EMBL/GenBank/DDBJ databases">
        <title>Minimal conservation of predation-associated metabolite biosynthetic gene clusters underscores biosynthetic potential of Myxococcota including descriptions for ten novel species: Archangium lansinium sp. nov., Myxococcus landrumus sp. nov., Nannocystis bai.</title>
        <authorList>
            <person name="Ahearne A."/>
            <person name="Stevens C."/>
            <person name="Dowd S."/>
        </authorList>
    </citation>
    <scope>NUCLEOTIDE SEQUENCE [LARGE SCALE GENOMIC DNA]</scope>
    <source>
        <strain evidence="11 12">NCELM</strain>
    </source>
</reference>
<dbReference type="EMBL" id="JAQNDN010000024">
    <property type="protein sequence ID" value="MDC0674342.1"/>
    <property type="molecule type" value="Genomic_DNA"/>
</dbReference>
<dbReference type="PROSITE" id="PS50263">
    <property type="entry name" value="CN_HYDROLASE"/>
    <property type="match status" value="1"/>
</dbReference>
<dbReference type="CDD" id="cd07570">
    <property type="entry name" value="GAT_Gln-NAD-synth"/>
    <property type="match status" value="1"/>
</dbReference>
<proteinExistence type="inferred from homology"/>
<dbReference type="InterPro" id="IPR014729">
    <property type="entry name" value="Rossmann-like_a/b/a_fold"/>
</dbReference>
<keyword evidence="12" id="KW-1185">Reference proteome</keyword>
<dbReference type="InterPro" id="IPR003694">
    <property type="entry name" value="NAD_synthase"/>
</dbReference>
<dbReference type="GO" id="GO:0008795">
    <property type="term" value="F:NAD+ synthase activity"/>
    <property type="evidence" value="ECO:0007669"/>
    <property type="project" value="UniProtKB-EC"/>
</dbReference>
<evidence type="ECO:0000256" key="1">
    <source>
        <dbReference type="ARBA" id="ARBA00005188"/>
    </source>
</evidence>
<dbReference type="SUPFAM" id="SSF56317">
    <property type="entry name" value="Carbon-nitrogen hydrolase"/>
    <property type="match status" value="1"/>
</dbReference>
<evidence type="ECO:0000313" key="11">
    <source>
        <dbReference type="EMBL" id="MDC0674342.1"/>
    </source>
</evidence>
<organism evidence="11 12">
    <name type="scientific">Nannocystis radixulma</name>
    <dbReference type="NCBI Taxonomy" id="2995305"/>
    <lineage>
        <taxon>Bacteria</taxon>
        <taxon>Pseudomonadati</taxon>
        <taxon>Myxococcota</taxon>
        <taxon>Polyangia</taxon>
        <taxon>Nannocystales</taxon>
        <taxon>Nannocystaceae</taxon>
        <taxon>Nannocystis</taxon>
    </lineage>
</organism>
<evidence type="ECO:0000259" key="10">
    <source>
        <dbReference type="PROSITE" id="PS50263"/>
    </source>
</evidence>
<protein>
    <recommendedName>
        <fullName evidence="7 8">Glutamine-dependent NAD(+) synthetase</fullName>
        <ecNumber evidence="7 8">6.3.5.1</ecNumber>
    </recommendedName>
    <alternativeName>
        <fullName evidence="7 8">NAD(+) synthase [glutamine-hydrolyzing]</fullName>
    </alternativeName>
</protein>
<dbReference type="PIRSF" id="PIRSF006630">
    <property type="entry name" value="NADS_GAT"/>
    <property type="match status" value="1"/>
</dbReference>
<dbReference type="RefSeq" id="WP_272008492.1">
    <property type="nucleotide sequence ID" value="NZ_JAQNDN010000024.1"/>
</dbReference>
<dbReference type="InterPro" id="IPR036526">
    <property type="entry name" value="C-N_Hydrolase_sf"/>
</dbReference>
<feature type="binding site" evidence="7">
    <location>
        <position position="456"/>
    </location>
    <ligand>
        <name>deamido-NAD(+)</name>
        <dbReference type="ChEBI" id="CHEBI:58437"/>
        <note>ligand shared between two neighboring subunits</note>
    </ligand>
</feature>
<evidence type="ECO:0000256" key="7">
    <source>
        <dbReference type="HAMAP-Rule" id="MF_02090"/>
    </source>
</evidence>
<evidence type="ECO:0000256" key="8">
    <source>
        <dbReference type="PIRNR" id="PIRNR006630"/>
    </source>
</evidence>
<feature type="binding site" evidence="7">
    <location>
        <position position="196"/>
    </location>
    <ligand>
        <name>L-glutamine</name>
        <dbReference type="ChEBI" id="CHEBI:58359"/>
    </ligand>
</feature>
<keyword evidence="5 7" id="KW-0067">ATP-binding</keyword>
<dbReference type="CDD" id="cd00553">
    <property type="entry name" value="NAD_synthase"/>
    <property type="match status" value="1"/>
</dbReference>
<dbReference type="Pfam" id="PF00795">
    <property type="entry name" value="CN_hydrolase"/>
    <property type="match status" value="1"/>
</dbReference>
<comment type="caution">
    <text evidence="11">The sequence shown here is derived from an EMBL/GenBank/DDBJ whole genome shotgun (WGS) entry which is preliminary data.</text>
</comment>
<name>A0ABT5BJL3_9BACT</name>
<dbReference type="Proteomes" id="UP001217838">
    <property type="component" value="Unassembled WGS sequence"/>
</dbReference>
<evidence type="ECO:0000256" key="5">
    <source>
        <dbReference type="ARBA" id="ARBA00022840"/>
    </source>
</evidence>
<comment type="function">
    <text evidence="7">Catalyzes the ATP-dependent amidation of deamido-NAD to form NAD. Uses L-glutamine as a nitrogen source.</text>
</comment>
<comment type="pathway">
    <text evidence="1 7 8">Cofactor biosynthesis; NAD(+) biosynthesis; NAD(+) from deamido-NAD(+) (L-Gln route): step 1/1.</text>
</comment>
<comment type="caution">
    <text evidence="7">Lacks conserved residue(s) required for the propagation of feature annotation.</text>
</comment>
<dbReference type="Gene3D" id="3.40.50.620">
    <property type="entry name" value="HUPs"/>
    <property type="match status" value="1"/>
</dbReference>
<sequence>MHLVRVAAAALNQTPLDWDGNQARILEAIRLARQQGVAVLCLPELCIPGYGCEDAFFGRGTILESWRVLQELLPETQGIVVALGLPIMHRAANYNAVCLVADGQIVGLVGKRFLAGDGIHYEPRWFKGWPAGKFVQWEHDGHSYPLGDQIFEVGGLRIGFEICEDAWVPNRPGVELASQGVDFICNPSASHFAFGKHEVRKQIVLNASRSFRATYVYSNFIGNESGRVIYDGECMIASIGHLIAEGPRLGYDDVYLTSAVVDVDLARMLHARTTYAPTVDDNVRRITRFDMKLPAADLPPHTVDPDDEQRNDKREEFSRAVALGLFDYLRKSRSRGFVVSLSGGADSAAVAYLVHLMVTLAVQELGVEATCARLGLPEGVCTTPRAIVRSLLTCVYQSTANSSATTRNAAAAVAEAVGAEFIEFDVDPLVRTYVSNVEAAIGRELSWQRDDIALQNIQARARAPGVWLLANLRGALLLATSNRSEAAVGYATMDGDTCGGLSPIAGIDKAFLRQWLRWVETEGPAGVGPMPALRAVNVQAPTAELRPSGAHQTDEDDLMPYPILDAIERAAIRDKLAPKEVYRVLASRFPQHSRDQMLLWVKRFFRLWSQNQWKRERYAPSFHLDDENLDPKTWCRFPILSGGFTHELAELEAFVKRDDG</sequence>
<dbReference type="PANTHER" id="PTHR23090">
    <property type="entry name" value="NH 3 /GLUTAMINE-DEPENDENT NAD + SYNTHETASE"/>
    <property type="match status" value="1"/>
</dbReference>
<dbReference type="HAMAP" id="MF_02090">
    <property type="entry name" value="NadE_glutamine_dep"/>
    <property type="match status" value="1"/>
</dbReference>
<feature type="binding site" evidence="7">
    <location>
        <position position="485"/>
    </location>
    <ligand>
        <name>deamido-NAD(+)</name>
        <dbReference type="ChEBI" id="CHEBI:58437"/>
        <note>ligand shared between two neighboring subunits</note>
    </ligand>
</feature>
<dbReference type="InterPro" id="IPR014445">
    <property type="entry name" value="Gln-dep_NAD_synthase"/>
</dbReference>
<feature type="domain" description="CN hydrolase" evidence="10">
    <location>
        <begin position="4"/>
        <end position="265"/>
    </location>
</feature>
<keyword evidence="6 7" id="KW-0520">NAD</keyword>
<feature type="binding site" evidence="7">
    <location>
        <position position="480"/>
    </location>
    <ligand>
        <name>ATP</name>
        <dbReference type="ChEBI" id="CHEBI:30616"/>
    </ligand>
</feature>
<dbReference type="EC" id="6.3.5.1" evidence="7 8"/>
<keyword evidence="4 7" id="KW-0547">Nucleotide-binding</keyword>
<gene>
    <name evidence="7 11" type="primary">nadE</name>
    <name evidence="11" type="ORF">POL58_41725</name>
</gene>
<dbReference type="InterPro" id="IPR022310">
    <property type="entry name" value="NAD/GMP_synthase"/>
</dbReference>
<evidence type="ECO:0000313" key="12">
    <source>
        <dbReference type="Proteomes" id="UP001217838"/>
    </source>
</evidence>
<accession>A0ABT5BJL3</accession>
<comment type="catalytic activity">
    <reaction evidence="7 8">
        <text>deamido-NAD(+) + L-glutamine + ATP + H2O = L-glutamate + AMP + diphosphate + NAD(+) + H(+)</text>
        <dbReference type="Rhea" id="RHEA:24384"/>
        <dbReference type="ChEBI" id="CHEBI:15377"/>
        <dbReference type="ChEBI" id="CHEBI:15378"/>
        <dbReference type="ChEBI" id="CHEBI:29985"/>
        <dbReference type="ChEBI" id="CHEBI:30616"/>
        <dbReference type="ChEBI" id="CHEBI:33019"/>
        <dbReference type="ChEBI" id="CHEBI:57540"/>
        <dbReference type="ChEBI" id="CHEBI:58359"/>
        <dbReference type="ChEBI" id="CHEBI:58437"/>
        <dbReference type="ChEBI" id="CHEBI:456215"/>
        <dbReference type="EC" id="6.3.5.1"/>
    </reaction>
</comment>
<dbReference type="SUPFAM" id="SSF52402">
    <property type="entry name" value="Adenine nucleotide alpha hydrolases-like"/>
    <property type="match status" value="1"/>
</dbReference>
<evidence type="ECO:0000256" key="9">
    <source>
        <dbReference type="RuleBase" id="RU003811"/>
    </source>
</evidence>
<evidence type="ECO:0000256" key="3">
    <source>
        <dbReference type="ARBA" id="ARBA00022598"/>
    </source>
</evidence>
<keyword evidence="3 7" id="KW-0436">Ligase</keyword>
<comment type="similarity">
    <text evidence="9">Belongs to the NAD synthetase family.</text>
</comment>
<feature type="active site" description="Proton acceptor; for glutaminase activity" evidence="7">
    <location>
        <position position="44"/>
    </location>
</feature>
<evidence type="ECO:0000256" key="4">
    <source>
        <dbReference type="ARBA" id="ARBA00022741"/>
    </source>
</evidence>
<feature type="binding site" evidence="7">
    <location>
        <position position="190"/>
    </location>
    <ligand>
        <name>L-glutamine</name>
        <dbReference type="ChEBI" id="CHEBI:58359"/>
    </ligand>
</feature>
<evidence type="ECO:0000256" key="2">
    <source>
        <dbReference type="ARBA" id="ARBA00007145"/>
    </source>
</evidence>
<evidence type="ECO:0000256" key="6">
    <source>
        <dbReference type="ARBA" id="ARBA00023027"/>
    </source>
</evidence>
<dbReference type="PANTHER" id="PTHR23090:SF9">
    <property type="entry name" value="GLUTAMINE-DEPENDENT NAD(+) SYNTHETASE"/>
    <property type="match status" value="1"/>
</dbReference>
<comment type="similarity">
    <text evidence="2 7 8">In the C-terminal section; belongs to the NAD synthetase family.</text>
</comment>
<feature type="binding site" evidence="7">
    <location>
        <position position="614"/>
    </location>
    <ligand>
        <name>deamido-NAD(+)</name>
        <dbReference type="ChEBI" id="CHEBI:58437"/>
        <note>ligand shared between two neighboring subunits</note>
    </ligand>
</feature>